<dbReference type="AlphaFoldDB" id="A0A0C3ETZ3"/>
<gene>
    <name evidence="1" type="ORF">PILCRDRAFT_826831</name>
</gene>
<reference evidence="2" key="2">
    <citation type="submission" date="2015-01" db="EMBL/GenBank/DDBJ databases">
        <title>Evolutionary Origins and Diversification of the Mycorrhizal Mutualists.</title>
        <authorList>
            <consortium name="DOE Joint Genome Institute"/>
            <consortium name="Mycorrhizal Genomics Consortium"/>
            <person name="Kohler A."/>
            <person name="Kuo A."/>
            <person name="Nagy L.G."/>
            <person name="Floudas D."/>
            <person name="Copeland A."/>
            <person name="Barry K.W."/>
            <person name="Cichocki N."/>
            <person name="Veneault-Fourrey C."/>
            <person name="LaButti K."/>
            <person name="Lindquist E.A."/>
            <person name="Lipzen A."/>
            <person name="Lundell T."/>
            <person name="Morin E."/>
            <person name="Murat C."/>
            <person name="Riley R."/>
            <person name="Ohm R."/>
            <person name="Sun H."/>
            <person name="Tunlid A."/>
            <person name="Henrissat B."/>
            <person name="Grigoriev I.V."/>
            <person name="Hibbett D.S."/>
            <person name="Martin F."/>
        </authorList>
    </citation>
    <scope>NUCLEOTIDE SEQUENCE [LARGE SCALE GENOMIC DNA]</scope>
    <source>
        <strain evidence="2">F 1598</strain>
    </source>
</reference>
<evidence type="ECO:0000313" key="1">
    <source>
        <dbReference type="EMBL" id="KIM75980.1"/>
    </source>
</evidence>
<dbReference type="Proteomes" id="UP000054166">
    <property type="component" value="Unassembled WGS sequence"/>
</dbReference>
<sequence>MSINSRTTHADLAIEIWLEIFRYATYVPAALDLTPIDAFIPQQPSNNALGPNTYVLSMRTKYDLILVCRAWRQVTMQLLYEYIPIKSPRRADLILRAFQESRPIPVTGEPVVESYGKWTRHIQIQTFAKGSRSIEYLQKVFLICQHCPSARMLSGVWQWALPQSFHDAISRLYGASLQGLLWDETGHTSPPTPSFATPRFFEAFRSLRVLHMNLYAADISKFTQPSEPRPVLPQVEHIVLSANNPTLLFAAALHLPMLSRATLVYGDADPATAQNFLRVHGPRITYLDLSQSIHAYMYGISQFLKPDGCPNLLDFVYNVQALPMGPLSQPHTSLRRIGLRGIDYRMIRGSVKSHFRSFNRDVFPALEVVRTVGFLLSQTLRAYSSYDAQDEFIRWVEQFERDGIDLQDGEGVIWLRSEDDDETSEPTRFQRWAL</sequence>
<dbReference type="EMBL" id="KN833040">
    <property type="protein sequence ID" value="KIM75980.1"/>
    <property type="molecule type" value="Genomic_DNA"/>
</dbReference>
<keyword evidence="2" id="KW-1185">Reference proteome</keyword>
<name>A0A0C3ETZ3_PILCF</name>
<reference evidence="1 2" key="1">
    <citation type="submission" date="2014-04" db="EMBL/GenBank/DDBJ databases">
        <authorList>
            <consortium name="DOE Joint Genome Institute"/>
            <person name="Kuo A."/>
            <person name="Tarkka M."/>
            <person name="Buscot F."/>
            <person name="Kohler A."/>
            <person name="Nagy L.G."/>
            <person name="Floudas D."/>
            <person name="Copeland A."/>
            <person name="Barry K.W."/>
            <person name="Cichocki N."/>
            <person name="Veneault-Fourrey C."/>
            <person name="LaButti K."/>
            <person name="Lindquist E.A."/>
            <person name="Lipzen A."/>
            <person name="Lundell T."/>
            <person name="Morin E."/>
            <person name="Murat C."/>
            <person name="Sun H."/>
            <person name="Tunlid A."/>
            <person name="Henrissat B."/>
            <person name="Grigoriev I.V."/>
            <person name="Hibbett D.S."/>
            <person name="Martin F."/>
            <person name="Nordberg H.P."/>
            <person name="Cantor M.N."/>
            <person name="Hua S.X."/>
        </authorList>
    </citation>
    <scope>NUCLEOTIDE SEQUENCE [LARGE SCALE GENOMIC DNA]</scope>
    <source>
        <strain evidence="1 2">F 1598</strain>
    </source>
</reference>
<dbReference type="InParanoid" id="A0A0C3ETZ3"/>
<accession>A0A0C3ETZ3</accession>
<dbReference type="STRING" id="765440.A0A0C3ETZ3"/>
<dbReference type="OrthoDB" id="3171058at2759"/>
<organism evidence="1 2">
    <name type="scientific">Piloderma croceum (strain F 1598)</name>
    <dbReference type="NCBI Taxonomy" id="765440"/>
    <lineage>
        <taxon>Eukaryota</taxon>
        <taxon>Fungi</taxon>
        <taxon>Dikarya</taxon>
        <taxon>Basidiomycota</taxon>
        <taxon>Agaricomycotina</taxon>
        <taxon>Agaricomycetes</taxon>
        <taxon>Agaricomycetidae</taxon>
        <taxon>Atheliales</taxon>
        <taxon>Atheliaceae</taxon>
        <taxon>Piloderma</taxon>
    </lineage>
</organism>
<evidence type="ECO:0008006" key="3">
    <source>
        <dbReference type="Google" id="ProtNLM"/>
    </source>
</evidence>
<evidence type="ECO:0000313" key="2">
    <source>
        <dbReference type="Proteomes" id="UP000054166"/>
    </source>
</evidence>
<proteinExistence type="predicted"/>
<protein>
    <recommendedName>
        <fullName evidence="3">F-box domain-containing protein</fullName>
    </recommendedName>
</protein>
<dbReference type="HOGENOM" id="CLU_584170_0_0_1"/>